<dbReference type="GO" id="GO:0004497">
    <property type="term" value="F:monooxygenase activity"/>
    <property type="evidence" value="ECO:0007669"/>
    <property type="project" value="UniProtKB-KW"/>
</dbReference>
<dbReference type="InterPro" id="IPR016215">
    <property type="entry name" value="NTA_MOA"/>
</dbReference>
<dbReference type="EMBL" id="JAWSTH010000014">
    <property type="protein sequence ID" value="MDW5594280.1"/>
    <property type="molecule type" value="Genomic_DNA"/>
</dbReference>
<dbReference type="Proteomes" id="UP001284601">
    <property type="component" value="Unassembled WGS sequence"/>
</dbReference>
<dbReference type="PIRSF" id="PIRSF000337">
    <property type="entry name" value="NTA_MOA"/>
    <property type="match status" value="1"/>
</dbReference>
<evidence type="ECO:0000256" key="4">
    <source>
        <dbReference type="ARBA" id="ARBA00023033"/>
    </source>
</evidence>
<comment type="similarity">
    <text evidence="5">Belongs to the NtaA/SnaA/DszA monooxygenase family.</text>
</comment>
<keyword evidence="4 7" id="KW-0503">Monooxygenase</keyword>
<keyword evidence="2" id="KW-0288">FMN</keyword>
<accession>A0ABU4HLV0</accession>
<dbReference type="RefSeq" id="WP_318596551.1">
    <property type="nucleotide sequence ID" value="NZ_JAWSTH010000014.1"/>
</dbReference>
<evidence type="ECO:0000256" key="3">
    <source>
        <dbReference type="ARBA" id="ARBA00023002"/>
    </source>
</evidence>
<sequence>MPERHVHLNTFAHGSGYHEAAWRVQERDPAEVLRLASYEEIARIAERGLLDSLFLADSPGVAEFRTEFLPQSAFDPLQVMAALAAVTEHVGLIATASTTYSKPYDLARRFASLDFLSEGRAGWNVVTTRIPGVAENFGGEPHPPHADRYARAHEYVEVVQKLWDGWDDDALVGDKAAGLWARRASLHPPAHRGERFDVASVLGFPRSPQGHPVLVQAGASDAGIDLAARFAELVFIGQPTIAEAVAFRARVQRRAADFGRPSDAIRILPALPFTLGSTDAEAKALRAELEAASSSEFRWRNLAAMTEIEPHEIDPDAPLPAALLDAGPRTSIGATVYALARGREQTFRQLAEQFAVRPGALDFTGTPEELATLIEQWWRAGAADGFTLMPMVLPRDLALFADHVVPLLQRRGIARHEYTGRTLRDHYGLARPRPARAASRPVAAA</sequence>
<dbReference type="EC" id="1.14.-.-" evidence="7"/>
<evidence type="ECO:0000256" key="1">
    <source>
        <dbReference type="ARBA" id="ARBA00022630"/>
    </source>
</evidence>
<dbReference type="CDD" id="cd01095">
    <property type="entry name" value="Nitrilotriacetate_monoxgenase"/>
    <property type="match status" value="1"/>
</dbReference>
<comment type="caution">
    <text evidence="7">The sequence shown here is derived from an EMBL/GenBank/DDBJ whole genome shotgun (WGS) entry which is preliminary data.</text>
</comment>
<keyword evidence="8" id="KW-1185">Reference proteome</keyword>
<feature type="domain" description="Luciferase-like" evidence="6">
    <location>
        <begin position="22"/>
        <end position="382"/>
    </location>
</feature>
<proteinExistence type="inferred from homology"/>
<dbReference type="InterPro" id="IPR051260">
    <property type="entry name" value="Diverse_substr_monoxygenases"/>
</dbReference>
<name>A0ABU4HLV0_9ACTN</name>
<reference evidence="8" key="1">
    <citation type="submission" date="2023-07" db="EMBL/GenBank/DDBJ databases">
        <title>Conexibacter stalactiti sp. nov., isolated from stalactites in a lava cave and emended description of the genus Conexibacter.</title>
        <authorList>
            <person name="Lee S.D."/>
        </authorList>
    </citation>
    <scope>NUCLEOTIDE SEQUENCE [LARGE SCALE GENOMIC DNA]</scope>
    <source>
        <strain evidence="8">KCTC 39840</strain>
    </source>
</reference>
<dbReference type="Pfam" id="PF00296">
    <property type="entry name" value="Bac_luciferase"/>
    <property type="match status" value="1"/>
</dbReference>
<organism evidence="7 8">
    <name type="scientific">Conexibacter stalactiti</name>
    <dbReference type="NCBI Taxonomy" id="1940611"/>
    <lineage>
        <taxon>Bacteria</taxon>
        <taxon>Bacillati</taxon>
        <taxon>Actinomycetota</taxon>
        <taxon>Thermoleophilia</taxon>
        <taxon>Solirubrobacterales</taxon>
        <taxon>Conexibacteraceae</taxon>
        <taxon>Conexibacter</taxon>
    </lineage>
</organism>
<dbReference type="Gene3D" id="3.20.20.30">
    <property type="entry name" value="Luciferase-like domain"/>
    <property type="match status" value="1"/>
</dbReference>
<evidence type="ECO:0000256" key="2">
    <source>
        <dbReference type="ARBA" id="ARBA00022643"/>
    </source>
</evidence>
<keyword evidence="1" id="KW-0285">Flavoprotein</keyword>
<dbReference type="PANTHER" id="PTHR30011">
    <property type="entry name" value="ALKANESULFONATE MONOOXYGENASE-RELATED"/>
    <property type="match status" value="1"/>
</dbReference>
<dbReference type="InterPro" id="IPR036661">
    <property type="entry name" value="Luciferase-like_sf"/>
</dbReference>
<dbReference type="NCBIfam" id="TIGR03860">
    <property type="entry name" value="FMN_nitrolo"/>
    <property type="match status" value="1"/>
</dbReference>
<dbReference type="InterPro" id="IPR011251">
    <property type="entry name" value="Luciferase-like_dom"/>
</dbReference>
<evidence type="ECO:0000256" key="5">
    <source>
        <dbReference type="ARBA" id="ARBA00033748"/>
    </source>
</evidence>
<keyword evidence="3 7" id="KW-0560">Oxidoreductase</keyword>
<evidence type="ECO:0000259" key="6">
    <source>
        <dbReference type="Pfam" id="PF00296"/>
    </source>
</evidence>
<evidence type="ECO:0000313" key="8">
    <source>
        <dbReference type="Proteomes" id="UP001284601"/>
    </source>
</evidence>
<protein>
    <submittedName>
        <fullName evidence="7">NtaA/DmoA family FMN-dependent monooxygenase</fullName>
        <ecNumber evidence="7">1.14.-.-</ecNumber>
    </submittedName>
</protein>
<evidence type="ECO:0000313" key="7">
    <source>
        <dbReference type="EMBL" id="MDW5594280.1"/>
    </source>
</evidence>
<gene>
    <name evidence="7" type="ORF">R7226_08030</name>
</gene>
<dbReference type="SUPFAM" id="SSF51679">
    <property type="entry name" value="Bacterial luciferase-like"/>
    <property type="match status" value="1"/>
</dbReference>
<dbReference type="PANTHER" id="PTHR30011:SF16">
    <property type="entry name" value="C2H2 FINGER DOMAIN TRANSCRIPTION FACTOR (EUROFUNG)-RELATED"/>
    <property type="match status" value="1"/>
</dbReference>